<keyword evidence="6" id="KW-0238">DNA-binding</keyword>
<keyword evidence="3" id="KW-0227">DNA damage</keyword>
<gene>
    <name evidence="9" type="ORF">LK12_22215</name>
</gene>
<evidence type="ECO:0000256" key="7">
    <source>
        <dbReference type="ARBA" id="ARBA00023239"/>
    </source>
</evidence>
<dbReference type="GO" id="GO:0006508">
    <property type="term" value="P:proteolysis"/>
    <property type="evidence" value="ECO:0007669"/>
    <property type="project" value="UniProtKB-KW"/>
</dbReference>
<dbReference type="STRING" id="1348853.LK12_22215"/>
<evidence type="ECO:0000313" key="10">
    <source>
        <dbReference type="Proteomes" id="UP000031057"/>
    </source>
</evidence>
<comment type="similarity">
    <text evidence="1 8">Belongs to the SOS response-associated peptidase family.</text>
</comment>
<dbReference type="GO" id="GO:0016829">
    <property type="term" value="F:lyase activity"/>
    <property type="evidence" value="ECO:0007669"/>
    <property type="project" value="UniProtKB-KW"/>
</dbReference>
<evidence type="ECO:0000256" key="4">
    <source>
        <dbReference type="ARBA" id="ARBA00022801"/>
    </source>
</evidence>
<evidence type="ECO:0000256" key="2">
    <source>
        <dbReference type="ARBA" id="ARBA00022670"/>
    </source>
</evidence>
<dbReference type="InterPro" id="IPR003738">
    <property type="entry name" value="SRAP"/>
</dbReference>
<keyword evidence="7" id="KW-0456">Lyase</keyword>
<dbReference type="EMBL" id="JTDI01000009">
    <property type="protein sequence ID" value="KHK89066.1"/>
    <property type="molecule type" value="Genomic_DNA"/>
</dbReference>
<keyword evidence="10" id="KW-1185">Reference proteome</keyword>
<evidence type="ECO:0000256" key="3">
    <source>
        <dbReference type="ARBA" id="ARBA00022763"/>
    </source>
</evidence>
<name>A0A0B1ZIP7_9SPHN</name>
<keyword evidence="4 8" id="KW-0378">Hydrolase</keyword>
<protein>
    <recommendedName>
        <fullName evidence="8">Abasic site processing protein</fullName>
        <ecNumber evidence="8">3.4.-.-</ecNumber>
    </recommendedName>
</protein>
<dbReference type="Pfam" id="PF02586">
    <property type="entry name" value="SRAP"/>
    <property type="match status" value="1"/>
</dbReference>
<keyword evidence="2 8" id="KW-0645">Protease</keyword>
<evidence type="ECO:0000313" key="9">
    <source>
        <dbReference type="EMBL" id="KHK89066.1"/>
    </source>
</evidence>
<dbReference type="InterPro" id="IPR036590">
    <property type="entry name" value="SRAP-like"/>
</dbReference>
<dbReference type="SUPFAM" id="SSF143081">
    <property type="entry name" value="BB1717-like"/>
    <property type="match status" value="1"/>
</dbReference>
<dbReference type="GO" id="GO:0008233">
    <property type="term" value="F:peptidase activity"/>
    <property type="evidence" value="ECO:0007669"/>
    <property type="project" value="UniProtKB-KW"/>
</dbReference>
<dbReference type="PANTHER" id="PTHR13604:SF0">
    <property type="entry name" value="ABASIC SITE PROCESSING PROTEIN HMCES"/>
    <property type="match status" value="1"/>
</dbReference>
<sequence length="206" mass="23039">MCNLYRMTAPREAVAALFGAEPGVPVNFAEEVYPGYPGLVVADGALRSMTWGFPLVLKSRKTGQPLKPKPVNNAREDKLHTAFWRDSFENRRCLVPVSAWAEADGEKGRMTRTWFAPRDAGPFAVAGIWRDTDAWGQAYSMVMVDGCPQMAGVNDRMPTILARRDWRRWLQGTPAQAFALCRTWAGPLAVERTRQPWARARSGTLL</sequence>
<evidence type="ECO:0000256" key="5">
    <source>
        <dbReference type="ARBA" id="ARBA00023124"/>
    </source>
</evidence>
<keyword evidence="5" id="KW-0190">Covalent protein-DNA linkage</keyword>
<reference evidence="9 10" key="1">
    <citation type="submission" date="2014-10" db="EMBL/GenBank/DDBJ databases">
        <title>Genome sequence of Novosphingobium malaysiense MUSC 273(T).</title>
        <authorList>
            <person name="Lee L.-H."/>
        </authorList>
    </citation>
    <scope>NUCLEOTIDE SEQUENCE [LARGE SCALE GENOMIC DNA]</scope>
    <source>
        <strain evidence="9 10">MUSC 273</strain>
    </source>
</reference>
<evidence type="ECO:0000256" key="6">
    <source>
        <dbReference type="ARBA" id="ARBA00023125"/>
    </source>
</evidence>
<dbReference type="Proteomes" id="UP000031057">
    <property type="component" value="Unassembled WGS sequence"/>
</dbReference>
<dbReference type="OrthoDB" id="9782620at2"/>
<organism evidence="9 10">
    <name type="scientific">Novosphingobium malaysiense</name>
    <dbReference type="NCBI Taxonomy" id="1348853"/>
    <lineage>
        <taxon>Bacteria</taxon>
        <taxon>Pseudomonadati</taxon>
        <taxon>Pseudomonadota</taxon>
        <taxon>Alphaproteobacteria</taxon>
        <taxon>Sphingomonadales</taxon>
        <taxon>Sphingomonadaceae</taxon>
        <taxon>Novosphingobium</taxon>
    </lineage>
</organism>
<evidence type="ECO:0000256" key="1">
    <source>
        <dbReference type="ARBA" id="ARBA00008136"/>
    </source>
</evidence>
<dbReference type="Gene3D" id="3.90.1680.10">
    <property type="entry name" value="SOS response associated peptidase-like"/>
    <property type="match status" value="1"/>
</dbReference>
<comment type="caution">
    <text evidence="9">The sequence shown here is derived from an EMBL/GenBank/DDBJ whole genome shotgun (WGS) entry which is preliminary data.</text>
</comment>
<dbReference type="AlphaFoldDB" id="A0A0B1ZIP7"/>
<dbReference type="GO" id="GO:0003697">
    <property type="term" value="F:single-stranded DNA binding"/>
    <property type="evidence" value="ECO:0007669"/>
    <property type="project" value="InterPro"/>
</dbReference>
<dbReference type="RefSeq" id="WP_039290022.1">
    <property type="nucleotide sequence ID" value="NZ_JTDI01000009.1"/>
</dbReference>
<evidence type="ECO:0000256" key="8">
    <source>
        <dbReference type="RuleBase" id="RU364100"/>
    </source>
</evidence>
<dbReference type="EC" id="3.4.-.-" evidence="8"/>
<proteinExistence type="inferred from homology"/>
<dbReference type="PANTHER" id="PTHR13604">
    <property type="entry name" value="DC12-RELATED"/>
    <property type="match status" value="1"/>
</dbReference>
<accession>A0A0B1ZIP7</accession>
<dbReference type="GO" id="GO:0106300">
    <property type="term" value="P:protein-DNA covalent cross-linking repair"/>
    <property type="evidence" value="ECO:0007669"/>
    <property type="project" value="InterPro"/>
</dbReference>